<evidence type="ECO:0000313" key="1">
    <source>
        <dbReference type="EMBL" id="NJC26859.1"/>
    </source>
</evidence>
<dbReference type="RefSeq" id="WP_168037617.1">
    <property type="nucleotide sequence ID" value="NZ_JAATJH010000003.1"/>
</dbReference>
<keyword evidence="2" id="KW-1185">Reference proteome</keyword>
<dbReference type="Proteomes" id="UP000770785">
    <property type="component" value="Unassembled WGS sequence"/>
</dbReference>
<protein>
    <recommendedName>
        <fullName evidence="3">DUF4177 domain-containing protein</fullName>
    </recommendedName>
</protein>
<dbReference type="InterPro" id="IPR025234">
    <property type="entry name" value="YjzH-like"/>
</dbReference>
<dbReference type="Pfam" id="PF13783">
    <property type="entry name" value="DUF4177"/>
    <property type="match status" value="1"/>
</dbReference>
<name>A0ABX0XC67_9BACT</name>
<dbReference type="EMBL" id="JAATJH010000003">
    <property type="protein sequence ID" value="NJC26859.1"/>
    <property type="molecule type" value="Genomic_DNA"/>
</dbReference>
<accession>A0ABX0XC67</accession>
<sequence>MHNYEYKTVRIKGNFKSDSDLIRLDKTINGAAQDDWELASTTAVANSFWGIRPGDTSAILLTFRRAHLDMV</sequence>
<proteinExistence type="predicted"/>
<gene>
    <name evidence="1" type="ORF">GGR27_002369</name>
</gene>
<evidence type="ECO:0000313" key="2">
    <source>
        <dbReference type="Proteomes" id="UP000770785"/>
    </source>
</evidence>
<organism evidence="1 2">
    <name type="scientific">Neolewinella antarctica</name>
    <dbReference type="NCBI Taxonomy" id="442734"/>
    <lineage>
        <taxon>Bacteria</taxon>
        <taxon>Pseudomonadati</taxon>
        <taxon>Bacteroidota</taxon>
        <taxon>Saprospiria</taxon>
        <taxon>Saprospirales</taxon>
        <taxon>Lewinellaceae</taxon>
        <taxon>Neolewinella</taxon>
    </lineage>
</organism>
<reference evidence="1 2" key="1">
    <citation type="submission" date="2020-03" db="EMBL/GenBank/DDBJ databases">
        <title>Genomic Encyclopedia of Type Strains, Phase IV (KMG-IV): sequencing the most valuable type-strain genomes for metagenomic binning, comparative biology and taxonomic classification.</title>
        <authorList>
            <person name="Goeker M."/>
        </authorList>
    </citation>
    <scope>NUCLEOTIDE SEQUENCE [LARGE SCALE GENOMIC DNA]</scope>
    <source>
        <strain evidence="1 2">DSM 105096</strain>
    </source>
</reference>
<comment type="caution">
    <text evidence="1">The sequence shown here is derived from an EMBL/GenBank/DDBJ whole genome shotgun (WGS) entry which is preliminary data.</text>
</comment>
<evidence type="ECO:0008006" key="3">
    <source>
        <dbReference type="Google" id="ProtNLM"/>
    </source>
</evidence>